<accession>A0A8K1CMB5</accession>
<dbReference type="AlphaFoldDB" id="A0A8K1CMB5"/>
<dbReference type="InterPro" id="IPR011021">
    <property type="entry name" value="Arrestin-like_N"/>
</dbReference>
<proteinExistence type="predicted"/>
<dbReference type="Proteomes" id="UP000794436">
    <property type="component" value="Unassembled WGS sequence"/>
</dbReference>
<dbReference type="SMART" id="SM01017">
    <property type="entry name" value="Arrestin_C"/>
    <property type="match status" value="1"/>
</dbReference>
<evidence type="ECO:0000259" key="1">
    <source>
        <dbReference type="SMART" id="SM01017"/>
    </source>
</evidence>
<evidence type="ECO:0000313" key="3">
    <source>
        <dbReference type="Proteomes" id="UP000794436"/>
    </source>
</evidence>
<dbReference type="EMBL" id="SPLM01000037">
    <property type="protein sequence ID" value="TMW65704.1"/>
    <property type="molecule type" value="Genomic_DNA"/>
</dbReference>
<reference evidence="2" key="1">
    <citation type="submission" date="2019-03" db="EMBL/GenBank/DDBJ databases">
        <title>Long read genome sequence of the mycoparasitic Pythium oligandrum ATCC 38472 isolated from sugarbeet rhizosphere.</title>
        <authorList>
            <person name="Gaulin E."/>
        </authorList>
    </citation>
    <scope>NUCLEOTIDE SEQUENCE</scope>
    <source>
        <strain evidence="2">ATCC 38472_TT</strain>
    </source>
</reference>
<comment type="caution">
    <text evidence="2">The sequence shown here is derived from an EMBL/GenBank/DDBJ whole genome shotgun (WGS) entry which is preliminary data.</text>
</comment>
<dbReference type="GO" id="GO:0015031">
    <property type="term" value="P:protein transport"/>
    <property type="evidence" value="ECO:0007669"/>
    <property type="project" value="TreeGrafter"/>
</dbReference>
<keyword evidence="3" id="KW-1185">Reference proteome</keyword>
<evidence type="ECO:0000313" key="2">
    <source>
        <dbReference type="EMBL" id="TMW65704.1"/>
    </source>
</evidence>
<protein>
    <recommendedName>
        <fullName evidence="1">Arrestin C-terminal-like domain-containing protein</fullName>
    </recommendedName>
</protein>
<dbReference type="InterPro" id="IPR014752">
    <property type="entry name" value="Arrestin-like_C"/>
</dbReference>
<dbReference type="Pfam" id="PF00339">
    <property type="entry name" value="Arrestin_N"/>
    <property type="match status" value="1"/>
</dbReference>
<dbReference type="InterPro" id="IPR050357">
    <property type="entry name" value="Arrestin_domain-protein"/>
</dbReference>
<dbReference type="PANTHER" id="PTHR11188:SF17">
    <property type="entry name" value="FI21816P1"/>
    <property type="match status" value="1"/>
</dbReference>
<dbReference type="Gene3D" id="2.60.40.640">
    <property type="match status" value="2"/>
</dbReference>
<dbReference type="InterPro" id="IPR014756">
    <property type="entry name" value="Ig_E-set"/>
</dbReference>
<dbReference type="OrthoDB" id="7785529at2759"/>
<sequence>MGPLGKVFGIGKKGKIGIKVDKPFYIAGELVTGAIYIHVFEPIECSAVILKATGKEKLKWTEVHTHTDSDGTIKTERTSHEKETEFFKQKIVLCSVDQVFAPGKYVYPFSYQLLPDLPGVFEMDEYSEGHIERLDAAIRYKLKATLDIEGFLAKDLKAKCFLVVHERLTESIRPSEDSTTQQVNFLCCINKGTCQLGVAMDKNVYIPGEAAQISCRIVNGSQVDIQAMRCKLFQDLTLRVNGGSHRFSRKISEQTFPGVPAGAIVDQPQPLPLVPNAGRERNINPSTSGRMISCDYRVDIECDIPWCPDVHLHMPVTLIAPMIPNVSWIPTEADGFRPS</sequence>
<dbReference type="Pfam" id="PF02752">
    <property type="entry name" value="Arrestin_C"/>
    <property type="match status" value="1"/>
</dbReference>
<gene>
    <name evidence="2" type="ORF">Poli38472_008346</name>
</gene>
<feature type="domain" description="Arrestin C-terminal-like" evidence="1">
    <location>
        <begin position="190"/>
        <end position="321"/>
    </location>
</feature>
<dbReference type="SUPFAM" id="SSF81296">
    <property type="entry name" value="E set domains"/>
    <property type="match status" value="2"/>
</dbReference>
<dbReference type="GO" id="GO:0005737">
    <property type="term" value="C:cytoplasm"/>
    <property type="evidence" value="ECO:0007669"/>
    <property type="project" value="TreeGrafter"/>
</dbReference>
<name>A0A8K1CMB5_PYTOL</name>
<dbReference type="PANTHER" id="PTHR11188">
    <property type="entry name" value="ARRESTIN DOMAIN CONTAINING PROTEIN"/>
    <property type="match status" value="1"/>
</dbReference>
<dbReference type="InterPro" id="IPR011022">
    <property type="entry name" value="Arrestin_C-like"/>
</dbReference>
<organism evidence="2 3">
    <name type="scientific">Pythium oligandrum</name>
    <name type="common">Mycoparasitic fungus</name>
    <dbReference type="NCBI Taxonomy" id="41045"/>
    <lineage>
        <taxon>Eukaryota</taxon>
        <taxon>Sar</taxon>
        <taxon>Stramenopiles</taxon>
        <taxon>Oomycota</taxon>
        <taxon>Peronosporomycetes</taxon>
        <taxon>Pythiales</taxon>
        <taxon>Pythiaceae</taxon>
        <taxon>Pythium</taxon>
    </lineage>
</organism>